<keyword evidence="4" id="KW-1185">Reference proteome</keyword>
<keyword evidence="1" id="KW-0238">DNA-binding</keyword>
<dbReference type="Proteomes" id="UP000514509">
    <property type="component" value="Plasmid unnamed"/>
</dbReference>
<proteinExistence type="predicted"/>
<keyword evidence="3" id="KW-0614">Plasmid</keyword>
<dbReference type="PROSITE" id="PS50943">
    <property type="entry name" value="HTH_CROC1"/>
    <property type="match status" value="1"/>
</dbReference>
<evidence type="ECO:0000313" key="3">
    <source>
        <dbReference type="EMBL" id="QMU26599.1"/>
    </source>
</evidence>
<dbReference type="CDD" id="cd00093">
    <property type="entry name" value="HTH_XRE"/>
    <property type="match status" value="1"/>
</dbReference>
<dbReference type="PANTHER" id="PTHR46558:SF4">
    <property type="entry name" value="DNA-BIDING PHAGE PROTEIN"/>
    <property type="match status" value="1"/>
</dbReference>
<dbReference type="Pfam" id="PF01381">
    <property type="entry name" value="HTH_3"/>
    <property type="match status" value="1"/>
</dbReference>
<geneLocation type="plasmid" evidence="3 4">
    <name>unnamed</name>
</geneLocation>
<evidence type="ECO:0000259" key="2">
    <source>
        <dbReference type="PROSITE" id="PS50943"/>
    </source>
</evidence>
<organism evidence="3 4">
    <name type="scientific">Adhaeribacter radiodurans</name>
    <dbReference type="NCBI Taxonomy" id="2745197"/>
    <lineage>
        <taxon>Bacteria</taxon>
        <taxon>Pseudomonadati</taxon>
        <taxon>Bacteroidota</taxon>
        <taxon>Cytophagia</taxon>
        <taxon>Cytophagales</taxon>
        <taxon>Hymenobacteraceae</taxon>
        <taxon>Adhaeribacter</taxon>
    </lineage>
</organism>
<reference evidence="3 4" key="2">
    <citation type="submission" date="2020-08" db="EMBL/GenBank/DDBJ databases">
        <title>Adhaeribacter dokdonensis sp. nov., isolated from the rhizosphere of Elymus tsukushiensis, a plant native to the Dokdo Islands, Republic of Korea.</title>
        <authorList>
            <person name="Ghim S.Y."/>
        </authorList>
    </citation>
    <scope>NUCLEOTIDE SEQUENCE [LARGE SCALE GENOMIC DNA]</scope>
    <source>
        <strain evidence="3 4">KUDC8001</strain>
        <plasmid evidence="3 4">unnamed</plasmid>
    </source>
</reference>
<dbReference type="AlphaFoldDB" id="A0A7L7L2B9"/>
<evidence type="ECO:0000256" key="1">
    <source>
        <dbReference type="ARBA" id="ARBA00023125"/>
    </source>
</evidence>
<sequence length="95" mass="10407">MSQTDLASKINLSRTSIVNIEQGRQHPSLYLLSLIANVLKIGVHDLIPNNVVPASKDEELNSVLTKAIFKTGISESSQEKLRSFTDKIINSGNES</sequence>
<feature type="domain" description="HTH cro/C1-type" evidence="2">
    <location>
        <begin position="1"/>
        <end position="46"/>
    </location>
</feature>
<accession>A0A7L7L2B9</accession>
<dbReference type="GO" id="GO:0003677">
    <property type="term" value="F:DNA binding"/>
    <property type="evidence" value="ECO:0007669"/>
    <property type="project" value="UniProtKB-KW"/>
</dbReference>
<dbReference type="InterPro" id="IPR001387">
    <property type="entry name" value="Cro/C1-type_HTH"/>
</dbReference>
<dbReference type="SUPFAM" id="SSF47413">
    <property type="entry name" value="lambda repressor-like DNA-binding domains"/>
    <property type="match status" value="1"/>
</dbReference>
<gene>
    <name evidence="3" type="ORF">HUW48_00570</name>
</gene>
<dbReference type="InterPro" id="IPR010982">
    <property type="entry name" value="Lambda_DNA-bd_dom_sf"/>
</dbReference>
<name>A0A7L7L2B9_9BACT</name>
<dbReference type="EMBL" id="CP055152">
    <property type="protein sequence ID" value="QMU26599.1"/>
    <property type="molecule type" value="Genomic_DNA"/>
</dbReference>
<evidence type="ECO:0000313" key="4">
    <source>
        <dbReference type="Proteomes" id="UP000514509"/>
    </source>
</evidence>
<dbReference type="PANTHER" id="PTHR46558">
    <property type="entry name" value="TRACRIPTIONAL REGULATORY PROTEIN-RELATED-RELATED"/>
    <property type="match status" value="1"/>
</dbReference>
<dbReference type="KEGG" id="add:HUW48_00570"/>
<dbReference type="Gene3D" id="1.10.260.40">
    <property type="entry name" value="lambda repressor-like DNA-binding domains"/>
    <property type="match status" value="1"/>
</dbReference>
<reference evidence="3 4" key="1">
    <citation type="submission" date="2020-06" db="EMBL/GenBank/DDBJ databases">
        <authorList>
            <person name="Hwang Y.J."/>
        </authorList>
    </citation>
    <scope>NUCLEOTIDE SEQUENCE [LARGE SCALE GENOMIC DNA]</scope>
    <source>
        <strain evidence="3 4">KUDC8001</strain>
        <plasmid evidence="3 4">unnamed</plasmid>
    </source>
</reference>
<protein>
    <submittedName>
        <fullName evidence="3">Helix-turn-helix transcriptional regulator</fullName>
    </submittedName>
</protein>